<feature type="region of interest" description="Disordered" evidence="1">
    <location>
        <begin position="711"/>
        <end position="734"/>
    </location>
</feature>
<dbReference type="EMBL" id="SJOL01000357">
    <property type="protein sequence ID" value="TGZ75771.1"/>
    <property type="molecule type" value="Genomic_DNA"/>
</dbReference>
<gene>
    <name evidence="2" type="ORF">CRM22_000194</name>
</gene>
<name>A0A4S2MG42_OPIFE</name>
<dbReference type="OrthoDB" id="6363363at2759"/>
<organism evidence="2 3">
    <name type="scientific">Opisthorchis felineus</name>
    <dbReference type="NCBI Taxonomy" id="147828"/>
    <lineage>
        <taxon>Eukaryota</taxon>
        <taxon>Metazoa</taxon>
        <taxon>Spiralia</taxon>
        <taxon>Lophotrochozoa</taxon>
        <taxon>Platyhelminthes</taxon>
        <taxon>Trematoda</taxon>
        <taxon>Digenea</taxon>
        <taxon>Opisthorchiida</taxon>
        <taxon>Opisthorchiata</taxon>
        <taxon>Opisthorchiidae</taxon>
        <taxon>Opisthorchis</taxon>
    </lineage>
</organism>
<dbReference type="SUPFAM" id="SSF82171">
    <property type="entry name" value="DPP6 N-terminal domain-like"/>
    <property type="match status" value="1"/>
</dbReference>
<reference evidence="2 3" key="1">
    <citation type="journal article" date="2019" name="BMC Genomics">
        <title>New insights from Opisthorchis felineus genome: update on genomics of the epidemiologically important liver flukes.</title>
        <authorList>
            <person name="Ershov N.I."/>
            <person name="Mordvinov V.A."/>
            <person name="Prokhortchouk E.B."/>
            <person name="Pakharukova M.Y."/>
            <person name="Gunbin K.V."/>
            <person name="Ustyantsev K."/>
            <person name="Genaev M.A."/>
            <person name="Blinov A.G."/>
            <person name="Mazur A."/>
            <person name="Boulygina E."/>
            <person name="Tsygankova S."/>
            <person name="Khrameeva E."/>
            <person name="Chekanov N."/>
            <person name="Fan G."/>
            <person name="Xiao A."/>
            <person name="Zhang H."/>
            <person name="Xu X."/>
            <person name="Yang H."/>
            <person name="Solovyev V."/>
            <person name="Lee S.M."/>
            <person name="Liu X."/>
            <person name="Afonnikov D.A."/>
            <person name="Skryabin K.G."/>
        </authorList>
    </citation>
    <scope>NUCLEOTIDE SEQUENCE [LARGE SCALE GENOMIC DNA]</scope>
    <source>
        <strain evidence="2">AK-0245</strain>
        <tissue evidence="2">Whole organism</tissue>
    </source>
</reference>
<comment type="caution">
    <text evidence="2">The sequence shown here is derived from an EMBL/GenBank/DDBJ whole genome shotgun (WGS) entry which is preliminary data.</text>
</comment>
<dbReference type="Proteomes" id="UP000308267">
    <property type="component" value="Unassembled WGS sequence"/>
</dbReference>
<dbReference type="SUPFAM" id="SSF50978">
    <property type="entry name" value="WD40 repeat-like"/>
    <property type="match status" value="1"/>
</dbReference>
<dbReference type="InterPro" id="IPR052596">
    <property type="entry name" value="AMBRA1_autophagy"/>
</dbReference>
<dbReference type="PANTHER" id="PTHR22874:SF1">
    <property type="entry name" value="ACTIVATING MOLECULE IN BECN1-REGULATED AUTOPHAGY PROTEIN 1"/>
    <property type="match status" value="1"/>
</dbReference>
<dbReference type="Gene3D" id="2.130.10.10">
    <property type="entry name" value="YVTN repeat-like/Quinoprotein amine dehydrogenase"/>
    <property type="match status" value="1"/>
</dbReference>
<dbReference type="GO" id="GO:0080008">
    <property type="term" value="C:Cul4-RING E3 ubiquitin ligase complex"/>
    <property type="evidence" value="ECO:0007669"/>
    <property type="project" value="TreeGrafter"/>
</dbReference>
<evidence type="ECO:0000313" key="2">
    <source>
        <dbReference type="EMBL" id="TGZ75771.1"/>
    </source>
</evidence>
<dbReference type="Pfam" id="PF00400">
    <property type="entry name" value="WD40"/>
    <property type="match status" value="1"/>
</dbReference>
<dbReference type="GO" id="GO:1990756">
    <property type="term" value="F:ubiquitin-like ligase-substrate adaptor activity"/>
    <property type="evidence" value="ECO:0007669"/>
    <property type="project" value="TreeGrafter"/>
</dbReference>
<dbReference type="STRING" id="147828.A0A4S2MG42"/>
<feature type="region of interest" description="Disordered" evidence="1">
    <location>
        <begin position="835"/>
        <end position="857"/>
    </location>
</feature>
<dbReference type="AlphaFoldDB" id="A0A4S2MG42"/>
<proteinExistence type="predicted"/>
<dbReference type="GO" id="GO:0000045">
    <property type="term" value="P:autophagosome assembly"/>
    <property type="evidence" value="ECO:0007669"/>
    <property type="project" value="TreeGrafter"/>
</dbReference>
<evidence type="ECO:0000256" key="1">
    <source>
        <dbReference type="SAM" id="MobiDB-lite"/>
    </source>
</evidence>
<feature type="compositionally biased region" description="Polar residues" evidence="1">
    <location>
        <begin position="848"/>
        <end position="857"/>
    </location>
</feature>
<dbReference type="InterPro" id="IPR036322">
    <property type="entry name" value="WD40_repeat_dom_sf"/>
</dbReference>
<feature type="compositionally biased region" description="Polar residues" evidence="1">
    <location>
        <begin position="468"/>
        <end position="484"/>
    </location>
</feature>
<feature type="region of interest" description="Disordered" evidence="1">
    <location>
        <begin position="454"/>
        <end position="484"/>
    </location>
</feature>
<feature type="region of interest" description="Disordered" evidence="1">
    <location>
        <begin position="624"/>
        <end position="648"/>
    </location>
</feature>
<accession>A0A4S2MG42</accession>
<protein>
    <submittedName>
        <fullName evidence="2">Uncharacterized protein</fullName>
    </submittedName>
</protein>
<dbReference type="GO" id="GO:0000423">
    <property type="term" value="P:mitophagy"/>
    <property type="evidence" value="ECO:0007669"/>
    <property type="project" value="TreeGrafter"/>
</dbReference>
<keyword evidence="3" id="KW-1185">Reference proteome</keyword>
<dbReference type="InterPro" id="IPR001680">
    <property type="entry name" value="WD40_rpt"/>
</dbReference>
<evidence type="ECO:0000313" key="3">
    <source>
        <dbReference type="Proteomes" id="UP000308267"/>
    </source>
</evidence>
<dbReference type="PANTHER" id="PTHR22874">
    <property type="entry name" value="ACTIVATING MOLECULE IN BECN1-REGULATED AUTOPHAGY PROTEIN 1"/>
    <property type="match status" value="1"/>
</dbReference>
<feature type="compositionally biased region" description="Polar residues" evidence="1">
    <location>
        <begin position="624"/>
        <end position="638"/>
    </location>
</feature>
<dbReference type="SMART" id="SM00320">
    <property type="entry name" value="WD40"/>
    <property type="match status" value="4"/>
</dbReference>
<sequence length="1254" mass="137312">MVSTVRFVDTVSRPMDFLTLRELGRTFQSSQQRTFDALTCARNLKPFIADTSPNSRSTYLLRLNPTEKLLAAAHGDRSISIYCAVTGCLLARCMGHERSPWTISFHPSQPYLLASGCLGGGLRIWNLECLADNTLHPQPVRNISYTTQWKHAGAIASLAFHPVHPILAVAWTQEVVFYDWVSGRKLSVWRFVSNQSRVRWLRFNPDGTLLYTATANPSMSNHGETNVQINTSCAPDAFCSSNETSPTVTPTKPIHEAPSDDAQPFPSGIPRDMLLEFLVSQSDSWFQRLGVCITCSVRLCRWAGTLRREFPSTTVDVRRGLYVARRVADLAGTTMRLAGAPISRLIQELSSLPGSRSDVSERILLDVNPAAVAIIEDMPVREFLLSRGRYCSTPSIVADSGLCCGGHACDLVLTHRELMRHSICRICLAAFWRWASRFVNWWCWSRKSDDSPMQPELGMELSDREHSQTGSITYTESDSDEPVQSPNHSAGICIQCRARMGSHQKQATEDRSCQVASNIPDLETSSTARHSLPLAALDLLRSRLSNANEVTPVTYMASDLIVEGKLANYIRQTLNAPAPTTLSFMHMPALIVRLLQHATLAHSENLIDSPKLKRRKLNEDTISISPSVGVSDPQSRCSASGADPGKTVHGVRDLTQEAAELARLLSRSTADTSWNRPRPVRLVKQLQQVDSFPTSQLFPYVTLGSQLLRPTSSTTACSQPPPHPSSESTSDGECKFGSVESRAVDILTDIVPTTDSVSLTACCRCGRIVPQTFPIDPQSSLSAVVCEQLVLSDDHCHSAARDTYALSKPREWASTLSNVTSMPCRRIEHALPRPAHTVQSGEGGLSVPNGNSTSSTQRSNSVMYLINRTNADSMLNAVHRSINQVIAGLFVDMGEHGSATCLQDTTYRVCCWELNLCGPVCHSSPDCSPLNRRTDGRPNRGPVPPMPANVAVSYNTNSLVIPHVRLFNDSSICLSPDGRMLAAFVIPSATRNERTGSQSVTDRFSTSTDTLLAVYRLQPKQHRGHCLFARRFTTTSPVCLDFSPLGDYLAVGMATTRLPSVPLPSSSLRRLSANVSSAHGELPSVGGLEDLDGLESTAPSLVPLRHTSVAQIFRLDRQLQRIDNQEKPRTLVTWTLKEVASVIHPMLLNPVSCSRKFAKSGHSVSTTPDSLDRWHRLLLSASTGISLNTIVWNPNGGLFYGTTKGLVVLMGAQPLPLDGSEQPKEHSLLSTPEGNRSVVVHTSALAESSLSHSV</sequence>
<dbReference type="InterPro" id="IPR015943">
    <property type="entry name" value="WD40/YVTN_repeat-like_dom_sf"/>
</dbReference>